<evidence type="ECO:0000313" key="2">
    <source>
        <dbReference type="Proteomes" id="UP001642405"/>
    </source>
</evidence>
<sequence>MKLQDLPVEVLGEIMSAIHGPNDLQSFIAVSPGGLRVFNLFRDRILLSVALNTIEPEARDAALAIGHVPYMETNRDGQFQRAFLDSFFGNDDDVIRLPDSSDKIASFCGLVCRIQYFVDDYARGAWARLHTGDPLLSSPPLPPSSSSPPRLVLRRSELAAFQRAFFLFELYATVFPVYRSGFAKEIIGDQAQADHFLSCLGPWDLEAMSCIYFYYTRLILQHTKRVEDDFVNWILALPSRYDLTVPDRPSKRDLVQEDNGEKEKTGRLSDELRAKLLDWDWHFFYNLDYELHRIVLFSRQRRDHYQLGDLALMLSLRSAFAYRLVHARRGDEEARARLVIGGDLYRFRDGFIDDAAQLARRQHSGGDNARSNRSNTSNNRSCPALTFFRAVDHDWLQHAVGLDRATNSAVRDRAHAFWDTHRLQQPSIAASLEQASILTAVEGEKLYESDFGSSVQERLDGVGVHNDDFRPLMRRIRGEWFYDGQDKPGFDDVSESEVD</sequence>
<keyword evidence="2" id="KW-1185">Reference proteome</keyword>
<reference evidence="1 2" key="1">
    <citation type="submission" date="2024-01" db="EMBL/GenBank/DDBJ databases">
        <authorList>
            <person name="Allen C."/>
            <person name="Tagirdzhanova G."/>
        </authorList>
    </citation>
    <scope>NUCLEOTIDE SEQUENCE [LARGE SCALE GENOMIC DNA]</scope>
</reference>
<accession>A0ABP0C6F5</accession>
<dbReference type="EMBL" id="CAWUHB010000039">
    <property type="protein sequence ID" value="CAK7227456.1"/>
    <property type="molecule type" value="Genomic_DNA"/>
</dbReference>
<proteinExistence type="predicted"/>
<gene>
    <name evidence="1" type="ORF">SCUCBS95973_006550</name>
</gene>
<name>A0ABP0C6F5_9PEZI</name>
<protein>
    <recommendedName>
        <fullName evidence="3">F-box domain-containing protein</fullName>
    </recommendedName>
</protein>
<dbReference type="Proteomes" id="UP001642405">
    <property type="component" value="Unassembled WGS sequence"/>
</dbReference>
<evidence type="ECO:0000313" key="1">
    <source>
        <dbReference type="EMBL" id="CAK7227456.1"/>
    </source>
</evidence>
<evidence type="ECO:0008006" key="3">
    <source>
        <dbReference type="Google" id="ProtNLM"/>
    </source>
</evidence>
<comment type="caution">
    <text evidence="1">The sequence shown here is derived from an EMBL/GenBank/DDBJ whole genome shotgun (WGS) entry which is preliminary data.</text>
</comment>
<organism evidence="1 2">
    <name type="scientific">Sporothrix curviconia</name>
    <dbReference type="NCBI Taxonomy" id="1260050"/>
    <lineage>
        <taxon>Eukaryota</taxon>
        <taxon>Fungi</taxon>
        <taxon>Dikarya</taxon>
        <taxon>Ascomycota</taxon>
        <taxon>Pezizomycotina</taxon>
        <taxon>Sordariomycetes</taxon>
        <taxon>Sordariomycetidae</taxon>
        <taxon>Ophiostomatales</taxon>
        <taxon>Ophiostomataceae</taxon>
        <taxon>Sporothrix</taxon>
    </lineage>
</organism>